<dbReference type="Proteomes" id="UP000825009">
    <property type="component" value="Chromosome"/>
</dbReference>
<evidence type="ECO:0000256" key="5">
    <source>
        <dbReference type="ARBA" id="ARBA00023136"/>
    </source>
</evidence>
<comment type="subcellular location">
    <subcellularLocation>
        <location evidence="1">Cell inner membrane</location>
    </subcellularLocation>
</comment>
<dbReference type="Pfam" id="PF03279">
    <property type="entry name" value="Lip_A_acyltrans"/>
    <property type="match status" value="1"/>
</dbReference>
<dbReference type="EMBL" id="CP079194">
    <property type="protein sequence ID" value="QXT40792.1"/>
    <property type="molecule type" value="Genomic_DNA"/>
</dbReference>
<keyword evidence="3" id="KW-0997">Cell inner membrane</keyword>
<dbReference type="InterPro" id="IPR004960">
    <property type="entry name" value="LipA_acyltrans"/>
</dbReference>
<dbReference type="AlphaFoldDB" id="A0A8F6YE26"/>
<organism evidence="7 8">
    <name type="scientific">Gymnodinialimonas ceratoperidinii</name>
    <dbReference type="NCBI Taxonomy" id="2856823"/>
    <lineage>
        <taxon>Bacteria</taxon>
        <taxon>Pseudomonadati</taxon>
        <taxon>Pseudomonadota</taxon>
        <taxon>Alphaproteobacteria</taxon>
        <taxon>Rhodobacterales</taxon>
        <taxon>Paracoccaceae</taxon>
        <taxon>Gymnodinialimonas</taxon>
    </lineage>
</organism>
<gene>
    <name evidence="7" type="ORF">KYE46_06045</name>
</gene>
<evidence type="ECO:0000256" key="2">
    <source>
        <dbReference type="ARBA" id="ARBA00022475"/>
    </source>
</evidence>
<name>A0A8F6YE26_9RHOB</name>
<keyword evidence="2" id="KW-1003">Cell membrane</keyword>
<dbReference type="GO" id="GO:0009247">
    <property type="term" value="P:glycolipid biosynthetic process"/>
    <property type="evidence" value="ECO:0007669"/>
    <property type="project" value="UniProtKB-ARBA"/>
</dbReference>
<keyword evidence="6" id="KW-0012">Acyltransferase</keyword>
<sequence length="306" mass="33047">MGFAATKDRTFAAYEKVSGWIARRPAPVRRAAYGIFGAALWTAYVLPGNLVRPTMQALARHADHPSPTRLFRGFVRKFIAGTDGTEQVRHGFGASIDGSLTIPDKARLDSYLAQGGLFLALPHLHATLAMTRCLAQSYDVLAVVSLTRNENRAAAQKALYSQVDGDFLDARNEEPAAVARQILKALKSGKIVVGTVDRIQKAPEAPVDRARDVVRVEAFGQPVGFGGWPTRFAAKAGAPLVPAVVAQEGNGISLILGHGAVPEGDLQEATQAWVSELERLLEAYPEEWAFSLDKHWSRTLQAPVSA</sequence>
<evidence type="ECO:0000256" key="6">
    <source>
        <dbReference type="ARBA" id="ARBA00023315"/>
    </source>
</evidence>
<dbReference type="GO" id="GO:0005886">
    <property type="term" value="C:plasma membrane"/>
    <property type="evidence" value="ECO:0007669"/>
    <property type="project" value="UniProtKB-SubCell"/>
</dbReference>
<evidence type="ECO:0000256" key="1">
    <source>
        <dbReference type="ARBA" id="ARBA00004533"/>
    </source>
</evidence>
<evidence type="ECO:0008006" key="9">
    <source>
        <dbReference type="Google" id="ProtNLM"/>
    </source>
</evidence>
<evidence type="ECO:0000313" key="7">
    <source>
        <dbReference type="EMBL" id="QXT40792.1"/>
    </source>
</evidence>
<keyword evidence="8" id="KW-1185">Reference proteome</keyword>
<keyword evidence="5" id="KW-0472">Membrane</keyword>
<keyword evidence="4" id="KW-0808">Transferase</keyword>
<dbReference type="KEGG" id="gce:KYE46_06045"/>
<evidence type="ECO:0000256" key="4">
    <source>
        <dbReference type="ARBA" id="ARBA00022679"/>
    </source>
</evidence>
<proteinExistence type="predicted"/>
<dbReference type="GO" id="GO:0016746">
    <property type="term" value="F:acyltransferase activity"/>
    <property type="evidence" value="ECO:0007669"/>
    <property type="project" value="UniProtKB-KW"/>
</dbReference>
<evidence type="ECO:0000313" key="8">
    <source>
        <dbReference type="Proteomes" id="UP000825009"/>
    </source>
</evidence>
<evidence type="ECO:0000256" key="3">
    <source>
        <dbReference type="ARBA" id="ARBA00022519"/>
    </source>
</evidence>
<accession>A0A8F6YE26</accession>
<protein>
    <recommendedName>
        <fullName evidence="9">Acyltransferase</fullName>
    </recommendedName>
</protein>
<reference evidence="7 8" key="1">
    <citation type="submission" date="2021-07" db="EMBL/GenBank/DDBJ databases">
        <title>A novel Jannaschia species isolated from marine dinoflagellate Ceratoperidinium margalefii.</title>
        <authorList>
            <person name="Jiang Y."/>
            <person name="Li Z."/>
        </authorList>
    </citation>
    <scope>NUCLEOTIDE SEQUENCE [LARGE SCALE GENOMIC DNA]</scope>
    <source>
        <strain evidence="7 8">J12C1-MA-4</strain>
    </source>
</reference>
<dbReference type="RefSeq" id="WP_219004170.1">
    <property type="nucleotide sequence ID" value="NZ_CP079194.1"/>
</dbReference>